<dbReference type="GO" id="GO:0008967">
    <property type="term" value="F:phosphoglycolate phosphatase activity"/>
    <property type="evidence" value="ECO:0007669"/>
    <property type="project" value="TreeGrafter"/>
</dbReference>
<dbReference type="EMBL" id="CP007139">
    <property type="protein sequence ID" value="AIE85723.1"/>
    <property type="molecule type" value="Genomic_DNA"/>
</dbReference>
<dbReference type="SFLD" id="SFLDG01129">
    <property type="entry name" value="C1.5:_HAD__Beta-PGM__Phosphata"/>
    <property type="match status" value="1"/>
</dbReference>
<gene>
    <name evidence="1" type="ORF">OP10G_2355</name>
</gene>
<dbReference type="InterPro" id="IPR041492">
    <property type="entry name" value="HAD_2"/>
</dbReference>
<evidence type="ECO:0000313" key="1">
    <source>
        <dbReference type="EMBL" id="AIE85723.1"/>
    </source>
</evidence>
<dbReference type="InterPro" id="IPR050155">
    <property type="entry name" value="HAD-like_hydrolase_sf"/>
</dbReference>
<dbReference type="Pfam" id="PF13419">
    <property type="entry name" value="HAD_2"/>
    <property type="match status" value="1"/>
</dbReference>
<dbReference type="RefSeq" id="WP_025225716.1">
    <property type="nucleotide sequence ID" value="NZ_CP007139.1"/>
</dbReference>
<dbReference type="Gene3D" id="1.10.150.240">
    <property type="entry name" value="Putative phosphatase, domain 2"/>
    <property type="match status" value="1"/>
</dbReference>
<sequence>MTNFDSIVFDLDGTLWDTTPACAVAWNDVLAKHGIPYRHITADDVQLVTGKPHDLCIRETFSDLSEEQIRLLIDDTAVEDNAAITRLGGTIYEGVTEGLRRLKERYRLFIVSNCQSGYIETFYAFSNLGELFEDCECFGNTAESKDRNLARVIQRNGLQRPIMVGDAAGDEAAARACRIPFAFVTYGFGTSLAPDFTYHSFPELTGALLAM</sequence>
<dbReference type="eggNOG" id="COG0546">
    <property type="taxonomic scope" value="Bacteria"/>
</dbReference>
<dbReference type="InterPro" id="IPR023214">
    <property type="entry name" value="HAD_sf"/>
</dbReference>
<protein>
    <submittedName>
        <fullName evidence="1">Haloacid dehalogenase</fullName>
    </submittedName>
</protein>
<dbReference type="HOGENOM" id="CLU_045011_19_4_0"/>
<dbReference type="SFLD" id="SFLDS00003">
    <property type="entry name" value="Haloacid_Dehalogenase"/>
    <property type="match status" value="1"/>
</dbReference>
<dbReference type="KEGG" id="fgi:OP10G_2355"/>
<reference evidence="1 2" key="1">
    <citation type="journal article" date="2014" name="PLoS ONE">
        <title>The first complete genome sequence of the class fimbriimonadia in the phylum armatimonadetes.</title>
        <authorList>
            <person name="Hu Z.Y."/>
            <person name="Wang Y.Z."/>
            <person name="Im W.T."/>
            <person name="Wang S.Y."/>
            <person name="Zhao G.P."/>
            <person name="Zheng H.J."/>
            <person name="Quan Z.X."/>
        </authorList>
    </citation>
    <scope>NUCLEOTIDE SEQUENCE [LARGE SCALE GENOMIC DNA]</scope>
    <source>
        <strain evidence="1">Gsoil 348</strain>
    </source>
</reference>
<dbReference type="InterPro" id="IPR023198">
    <property type="entry name" value="PGP-like_dom2"/>
</dbReference>
<dbReference type="PANTHER" id="PTHR43434">
    <property type="entry name" value="PHOSPHOGLYCOLATE PHOSPHATASE"/>
    <property type="match status" value="1"/>
</dbReference>
<dbReference type="Proteomes" id="UP000027982">
    <property type="component" value="Chromosome"/>
</dbReference>
<accession>A0A068NQ81</accession>
<organism evidence="1 2">
    <name type="scientific">Fimbriimonas ginsengisoli Gsoil 348</name>
    <dbReference type="NCBI Taxonomy" id="661478"/>
    <lineage>
        <taxon>Bacteria</taxon>
        <taxon>Bacillati</taxon>
        <taxon>Armatimonadota</taxon>
        <taxon>Fimbriimonadia</taxon>
        <taxon>Fimbriimonadales</taxon>
        <taxon>Fimbriimonadaceae</taxon>
        <taxon>Fimbriimonas</taxon>
    </lineage>
</organism>
<dbReference type="PANTHER" id="PTHR43434:SF1">
    <property type="entry name" value="PHOSPHOGLYCOLATE PHOSPHATASE"/>
    <property type="match status" value="1"/>
</dbReference>
<name>A0A068NQ81_FIMGI</name>
<evidence type="ECO:0000313" key="2">
    <source>
        <dbReference type="Proteomes" id="UP000027982"/>
    </source>
</evidence>
<dbReference type="Gene3D" id="3.40.50.1000">
    <property type="entry name" value="HAD superfamily/HAD-like"/>
    <property type="match status" value="1"/>
</dbReference>
<dbReference type="OrthoDB" id="9792518at2"/>
<proteinExistence type="predicted"/>
<dbReference type="STRING" id="661478.OP10G_2355"/>
<keyword evidence="2" id="KW-1185">Reference proteome</keyword>
<dbReference type="InterPro" id="IPR036412">
    <property type="entry name" value="HAD-like_sf"/>
</dbReference>
<dbReference type="GO" id="GO:0006281">
    <property type="term" value="P:DNA repair"/>
    <property type="evidence" value="ECO:0007669"/>
    <property type="project" value="TreeGrafter"/>
</dbReference>
<dbReference type="SUPFAM" id="SSF56784">
    <property type="entry name" value="HAD-like"/>
    <property type="match status" value="1"/>
</dbReference>
<dbReference type="AlphaFoldDB" id="A0A068NQ81"/>